<dbReference type="InterPro" id="IPR018321">
    <property type="entry name" value="Glucosamine6P_isomerase_CS"/>
</dbReference>
<comment type="catalytic activity">
    <reaction evidence="1 4">
        <text>alpha-D-glucosamine 6-phosphate + H2O = beta-D-fructose 6-phosphate + NH4(+)</text>
        <dbReference type="Rhea" id="RHEA:12172"/>
        <dbReference type="ChEBI" id="CHEBI:15377"/>
        <dbReference type="ChEBI" id="CHEBI:28938"/>
        <dbReference type="ChEBI" id="CHEBI:57634"/>
        <dbReference type="ChEBI" id="CHEBI:75989"/>
        <dbReference type="EC" id="3.5.99.6"/>
    </reaction>
</comment>
<dbReference type="GO" id="GO:0042802">
    <property type="term" value="F:identical protein binding"/>
    <property type="evidence" value="ECO:0007669"/>
    <property type="project" value="TreeGrafter"/>
</dbReference>
<comment type="caution">
    <text evidence="4">Lacks conserved residue(s) required for the propagation of feature annotation.</text>
</comment>
<dbReference type="AlphaFoldDB" id="A0A4P8XHS2"/>
<evidence type="ECO:0000313" key="6">
    <source>
        <dbReference type="EMBL" id="QCT01915.1"/>
    </source>
</evidence>
<dbReference type="EC" id="3.5.99.6" evidence="4"/>
<proteinExistence type="inferred from homology"/>
<accession>A0A4P8XHS2</accession>
<feature type="active site" description="Proton acceptor; for ring-opening step" evidence="4">
    <location>
        <position position="138"/>
    </location>
</feature>
<dbReference type="RefSeq" id="WP_138225009.1">
    <property type="nucleotide sequence ID" value="NZ_CP040396.1"/>
</dbReference>
<dbReference type="InterPro" id="IPR006148">
    <property type="entry name" value="Glc/Gal-6P_isomerase"/>
</dbReference>
<dbReference type="PROSITE" id="PS01161">
    <property type="entry name" value="GLC_GALNAC_ISOMERASE"/>
    <property type="match status" value="1"/>
</dbReference>
<dbReference type="UniPathway" id="UPA00629">
    <property type="reaction ID" value="UER00684"/>
</dbReference>
<sequence length="242" mass="26478">MNIYTLDSEEAFVQTAAGLITALVTSRPRAKLGLATGSTPVGLYAKLVDMHRQGLVSFAGVTTYNLDEYVGLPEQHSESYRTFMNEKLFKHVDISLDQTHVPNGNAADLEQECLRYDRMLEENGPVDLQLLGIGHNGHIGFNEPGNHLIGGTHVVPLKEETRVANARFFDSLDEVPTHAITMGAATIMKSRQILLLIRGADKAEIARQALTGPITTDCPASLLQCHPNVVVLLDEGAGRYFR</sequence>
<reference evidence="6 7" key="1">
    <citation type="submission" date="2019-05" db="EMBL/GenBank/DDBJ databases">
        <authorList>
            <person name="Chen C."/>
        </authorList>
    </citation>
    <scope>NUCLEOTIDE SEQUENCE [LARGE SCALE GENOMIC DNA]</scope>
    <source>
        <strain evidence="6 7">HB172198</strain>
    </source>
</reference>
<evidence type="ECO:0000259" key="5">
    <source>
        <dbReference type="Pfam" id="PF01182"/>
    </source>
</evidence>
<dbReference type="PANTHER" id="PTHR11280:SF5">
    <property type="entry name" value="GLUCOSAMINE-6-PHOSPHATE ISOMERASE"/>
    <property type="match status" value="1"/>
</dbReference>
<keyword evidence="3 4" id="KW-0119">Carbohydrate metabolism</keyword>
<dbReference type="GO" id="GO:0019262">
    <property type="term" value="P:N-acetylneuraminate catabolic process"/>
    <property type="evidence" value="ECO:0007669"/>
    <property type="project" value="UniProtKB-UniRule"/>
</dbReference>
<comment type="function">
    <text evidence="4">Catalyzes the reversible isomerization-deamination of glucosamine 6-phosphate (GlcN6P) to form fructose 6-phosphate (Fru6P) and ammonium ion.</text>
</comment>
<keyword evidence="6" id="KW-0413">Isomerase</keyword>
<comment type="pathway">
    <text evidence="4">Amino-sugar metabolism; N-acetylneuraminate degradation; D-fructose 6-phosphate from N-acetylneuraminate: step 5/5.</text>
</comment>
<gene>
    <name evidence="4" type="primary">nagB</name>
    <name evidence="6" type="ORF">E6C60_1197</name>
</gene>
<dbReference type="EMBL" id="CP040396">
    <property type="protein sequence ID" value="QCT01915.1"/>
    <property type="molecule type" value="Genomic_DNA"/>
</dbReference>
<evidence type="ECO:0000256" key="2">
    <source>
        <dbReference type="ARBA" id="ARBA00022801"/>
    </source>
</evidence>
<dbReference type="Gene3D" id="3.40.50.1360">
    <property type="match status" value="1"/>
</dbReference>
<dbReference type="GO" id="GO:0004342">
    <property type="term" value="F:glucosamine-6-phosphate deaminase activity"/>
    <property type="evidence" value="ECO:0007669"/>
    <property type="project" value="UniProtKB-UniRule"/>
</dbReference>
<dbReference type="HAMAP" id="MF_01241">
    <property type="entry name" value="GlcN6P_deamin"/>
    <property type="match status" value="1"/>
</dbReference>
<dbReference type="InterPro" id="IPR004547">
    <property type="entry name" value="Glucosamine6P_isomerase"/>
</dbReference>
<dbReference type="OrthoDB" id="9791139at2"/>
<dbReference type="GO" id="GO:0006046">
    <property type="term" value="P:N-acetylglucosamine catabolic process"/>
    <property type="evidence" value="ECO:0007669"/>
    <property type="project" value="UniProtKB-UniRule"/>
</dbReference>
<organism evidence="6 7">
    <name type="scientific">Paenibacillus algicola</name>
    <dbReference type="NCBI Taxonomy" id="2565926"/>
    <lineage>
        <taxon>Bacteria</taxon>
        <taxon>Bacillati</taxon>
        <taxon>Bacillota</taxon>
        <taxon>Bacilli</taxon>
        <taxon>Bacillales</taxon>
        <taxon>Paenibacillaceae</taxon>
        <taxon>Paenibacillus</taxon>
    </lineage>
</organism>
<dbReference type="PANTHER" id="PTHR11280">
    <property type="entry name" value="GLUCOSAMINE-6-PHOSPHATE ISOMERASE"/>
    <property type="match status" value="1"/>
</dbReference>
<protein>
    <recommendedName>
        <fullName evidence="4">Glucosamine-6-phosphate deaminase</fullName>
        <ecNumber evidence="4">3.5.99.6</ecNumber>
    </recommendedName>
    <alternativeName>
        <fullName evidence="4">GlcN6P deaminase</fullName>
        <shortName evidence="4">GNPDA</shortName>
    </alternativeName>
    <alternativeName>
        <fullName evidence="4">Glucosamine-6-phosphate isomerase</fullName>
    </alternativeName>
</protein>
<dbReference type="KEGG" id="palo:E6C60_1197"/>
<evidence type="ECO:0000256" key="3">
    <source>
        <dbReference type="ARBA" id="ARBA00023277"/>
    </source>
</evidence>
<evidence type="ECO:0000256" key="1">
    <source>
        <dbReference type="ARBA" id="ARBA00000644"/>
    </source>
</evidence>
<keyword evidence="7" id="KW-1185">Reference proteome</keyword>
<comment type="similarity">
    <text evidence="4">Belongs to the glucosamine/galactosamine-6-phosphate isomerase family. NagB subfamily.</text>
</comment>
<dbReference type="InterPro" id="IPR037171">
    <property type="entry name" value="NagB/RpiA_transferase-like"/>
</dbReference>
<dbReference type="CDD" id="cd01399">
    <property type="entry name" value="GlcN6P_deaminase"/>
    <property type="match status" value="1"/>
</dbReference>
<evidence type="ECO:0000256" key="4">
    <source>
        <dbReference type="HAMAP-Rule" id="MF_01241"/>
    </source>
</evidence>
<dbReference type="GO" id="GO:0005737">
    <property type="term" value="C:cytoplasm"/>
    <property type="evidence" value="ECO:0007669"/>
    <property type="project" value="TreeGrafter"/>
</dbReference>
<dbReference type="Proteomes" id="UP000300879">
    <property type="component" value="Chromosome"/>
</dbReference>
<dbReference type="GO" id="GO:0016853">
    <property type="term" value="F:isomerase activity"/>
    <property type="evidence" value="ECO:0007669"/>
    <property type="project" value="UniProtKB-KW"/>
</dbReference>
<dbReference type="SUPFAM" id="SSF100950">
    <property type="entry name" value="NagB/RpiA/CoA transferase-like"/>
    <property type="match status" value="1"/>
</dbReference>
<dbReference type="GO" id="GO:0005975">
    <property type="term" value="P:carbohydrate metabolic process"/>
    <property type="evidence" value="ECO:0007669"/>
    <property type="project" value="InterPro"/>
</dbReference>
<feature type="domain" description="Glucosamine/galactosamine-6-phosphate isomerase" evidence="5">
    <location>
        <begin position="11"/>
        <end position="226"/>
    </location>
</feature>
<name>A0A4P8XHS2_9BACL</name>
<feature type="active site" description="For ring-opening step" evidence="4">
    <location>
        <position position="136"/>
    </location>
</feature>
<dbReference type="FunFam" id="3.40.50.1360:FF:000003">
    <property type="entry name" value="Glucosamine-6-phosphate deaminase"/>
    <property type="match status" value="1"/>
</dbReference>
<dbReference type="GO" id="GO:0006043">
    <property type="term" value="P:glucosamine catabolic process"/>
    <property type="evidence" value="ECO:0007669"/>
    <property type="project" value="TreeGrafter"/>
</dbReference>
<feature type="active site" description="For ring-opening step" evidence="4">
    <location>
        <position position="143"/>
    </location>
</feature>
<dbReference type="NCBIfam" id="TIGR00502">
    <property type="entry name" value="nagB"/>
    <property type="match status" value="1"/>
</dbReference>
<evidence type="ECO:0000313" key="7">
    <source>
        <dbReference type="Proteomes" id="UP000300879"/>
    </source>
</evidence>
<feature type="active site" description="Proton acceptor; for enolization step" evidence="4">
    <location>
        <position position="67"/>
    </location>
</feature>
<dbReference type="Pfam" id="PF01182">
    <property type="entry name" value="Glucosamine_iso"/>
    <property type="match status" value="1"/>
</dbReference>
<keyword evidence="2 4" id="KW-0378">Hydrolase</keyword>